<dbReference type="AlphaFoldDB" id="A0A7W6Y3I6"/>
<evidence type="ECO:0000313" key="2">
    <source>
        <dbReference type="EMBL" id="MBB4348194.1"/>
    </source>
</evidence>
<dbReference type="Proteomes" id="UP000576087">
    <property type="component" value="Unassembled WGS sequence"/>
</dbReference>
<gene>
    <name evidence="3" type="ORF">GGE31_001936</name>
    <name evidence="2" type="ORF">GGE33_001936</name>
    <name evidence="4" type="ORF">GGE35_001936</name>
</gene>
<keyword evidence="1" id="KW-0472">Membrane</keyword>
<dbReference type="RefSeq" id="WP_183822656.1">
    <property type="nucleotide sequence ID" value="NZ_JACIGW010000002.1"/>
</dbReference>
<proteinExistence type="predicted"/>
<dbReference type="EMBL" id="JACIGW010000002">
    <property type="protein sequence ID" value="MBB4348194.1"/>
    <property type="molecule type" value="Genomic_DNA"/>
</dbReference>
<keyword evidence="1" id="KW-0812">Transmembrane</keyword>
<dbReference type="Proteomes" id="UP000520770">
    <property type="component" value="Unassembled WGS sequence"/>
</dbReference>
<feature type="transmembrane region" description="Helical" evidence="1">
    <location>
        <begin position="36"/>
        <end position="63"/>
    </location>
</feature>
<protein>
    <submittedName>
        <fullName evidence="4">Na+/pantothenate symporter</fullName>
    </submittedName>
</protein>
<evidence type="ECO:0000313" key="4">
    <source>
        <dbReference type="EMBL" id="MBB4446120.1"/>
    </source>
</evidence>
<evidence type="ECO:0000313" key="6">
    <source>
        <dbReference type="Proteomes" id="UP000524535"/>
    </source>
</evidence>
<dbReference type="EMBL" id="JACIGY010000002">
    <property type="protein sequence ID" value="MBB4411431.1"/>
    <property type="molecule type" value="Genomic_DNA"/>
</dbReference>
<reference evidence="5 6" key="1">
    <citation type="submission" date="2020-08" db="EMBL/GenBank/DDBJ databases">
        <title>Genomic Encyclopedia of Type Strains, Phase IV (KMG-V): Genome sequencing to study the core and pangenomes of soil and plant-associated prokaryotes.</title>
        <authorList>
            <person name="Whitman W."/>
        </authorList>
    </citation>
    <scope>NUCLEOTIDE SEQUENCE [LARGE SCALE GENOMIC DNA]</scope>
    <source>
        <strain evidence="3 6">SEMIA 444</strain>
        <strain evidence="2 5">SEMIA 448</strain>
        <strain evidence="4 7">SEMIA 452</strain>
    </source>
</reference>
<sequence length="69" mass="7487">MEKLFRHLQLPCGFLKMLLASAFVACASLISGDGAWWAAGFGVASLVFMQVGYFGAVVALSFAEKSRRR</sequence>
<feature type="transmembrane region" description="Helical" evidence="1">
    <location>
        <begin position="12"/>
        <end position="30"/>
    </location>
</feature>
<evidence type="ECO:0000313" key="3">
    <source>
        <dbReference type="EMBL" id="MBB4411431.1"/>
    </source>
</evidence>
<dbReference type="EMBL" id="JACIHM010000002">
    <property type="protein sequence ID" value="MBB4446120.1"/>
    <property type="molecule type" value="Genomic_DNA"/>
</dbReference>
<evidence type="ECO:0000313" key="7">
    <source>
        <dbReference type="Proteomes" id="UP000576087"/>
    </source>
</evidence>
<name>A0A7W6Y3I6_9HYPH</name>
<evidence type="ECO:0000256" key="1">
    <source>
        <dbReference type="SAM" id="Phobius"/>
    </source>
</evidence>
<keyword evidence="6" id="KW-1185">Reference proteome</keyword>
<dbReference type="Proteomes" id="UP000524535">
    <property type="component" value="Unassembled WGS sequence"/>
</dbReference>
<accession>A0A7W6Y3I6</accession>
<organism evidence="4 7">
    <name type="scientific">Aliirhizobium cellulosilyticum</name>
    <dbReference type="NCBI Taxonomy" id="393664"/>
    <lineage>
        <taxon>Bacteria</taxon>
        <taxon>Pseudomonadati</taxon>
        <taxon>Pseudomonadota</taxon>
        <taxon>Alphaproteobacteria</taxon>
        <taxon>Hyphomicrobiales</taxon>
        <taxon>Rhizobiaceae</taxon>
        <taxon>Aliirhizobium</taxon>
    </lineage>
</organism>
<evidence type="ECO:0000313" key="5">
    <source>
        <dbReference type="Proteomes" id="UP000520770"/>
    </source>
</evidence>
<keyword evidence="1" id="KW-1133">Transmembrane helix</keyword>
<comment type="caution">
    <text evidence="4">The sequence shown here is derived from an EMBL/GenBank/DDBJ whole genome shotgun (WGS) entry which is preliminary data.</text>
</comment>